<evidence type="ECO:0000313" key="1">
    <source>
        <dbReference type="EMBL" id="MBA9028812.1"/>
    </source>
</evidence>
<keyword evidence="2" id="KW-1185">Reference proteome</keyword>
<name>A0ABR6CWU1_9BACI</name>
<dbReference type="Gene3D" id="3.60.21.10">
    <property type="match status" value="1"/>
</dbReference>
<protein>
    <submittedName>
        <fullName evidence="1">2',3'-cyclic-nucleotide 2'-phosphodiesterase (5'-nucleotidase family)</fullName>
    </submittedName>
</protein>
<dbReference type="SUPFAM" id="SSF56300">
    <property type="entry name" value="Metallo-dependent phosphatases"/>
    <property type="match status" value="1"/>
</dbReference>
<evidence type="ECO:0000313" key="2">
    <source>
        <dbReference type="Proteomes" id="UP000626697"/>
    </source>
</evidence>
<organism evidence="1 2">
    <name type="scientific">Peribacillus huizhouensis</name>
    <dbReference type="NCBI Taxonomy" id="1501239"/>
    <lineage>
        <taxon>Bacteria</taxon>
        <taxon>Bacillati</taxon>
        <taxon>Bacillota</taxon>
        <taxon>Bacilli</taxon>
        <taxon>Bacillales</taxon>
        <taxon>Bacillaceae</taxon>
        <taxon>Peribacillus</taxon>
    </lineage>
</organism>
<accession>A0ABR6CWU1</accession>
<proteinExistence type="predicted"/>
<comment type="caution">
    <text evidence="1">The sequence shown here is derived from an EMBL/GenBank/DDBJ whole genome shotgun (WGS) entry which is preliminary data.</text>
</comment>
<sequence>MTAHWEFAYSPKHLKKLSTLLDYPMLPNNCYDEGSKHPVFPTHTVIERAGLKIGVIGIACHIVDKTMPPLLLWHQLYTWE</sequence>
<dbReference type="RefSeq" id="WP_182503789.1">
    <property type="nucleotide sequence ID" value="NZ_JACJHX010000019.1"/>
</dbReference>
<dbReference type="EMBL" id="JACJHX010000019">
    <property type="protein sequence ID" value="MBA9028812.1"/>
    <property type="molecule type" value="Genomic_DNA"/>
</dbReference>
<dbReference type="Proteomes" id="UP000626697">
    <property type="component" value="Unassembled WGS sequence"/>
</dbReference>
<gene>
    <name evidence="1" type="ORF">HNP81_004133</name>
</gene>
<reference evidence="1 2" key="1">
    <citation type="submission" date="2020-08" db="EMBL/GenBank/DDBJ databases">
        <title>Genomic Encyclopedia of Type Strains, Phase IV (KMG-IV): sequencing the most valuable type-strain genomes for metagenomic binning, comparative biology and taxonomic classification.</title>
        <authorList>
            <person name="Goeker M."/>
        </authorList>
    </citation>
    <scope>NUCLEOTIDE SEQUENCE [LARGE SCALE GENOMIC DNA]</scope>
    <source>
        <strain evidence="1 2">DSM 105481</strain>
    </source>
</reference>
<dbReference type="InterPro" id="IPR029052">
    <property type="entry name" value="Metallo-depent_PP-like"/>
</dbReference>